<dbReference type="RefSeq" id="WP_154458030.1">
    <property type="nucleotide sequence ID" value="NZ_VUMV01000004.1"/>
</dbReference>
<dbReference type="Proteomes" id="UP000466864">
    <property type="component" value="Unassembled WGS sequence"/>
</dbReference>
<feature type="domain" description="PucR C-terminal helix-turn-helix" evidence="2">
    <location>
        <begin position="485"/>
        <end position="541"/>
    </location>
</feature>
<dbReference type="InterPro" id="IPR051448">
    <property type="entry name" value="CdaR-like_regulators"/>
</dbReference>
<dbReference type="InterPro" id="IPR042070">
    <property type="entry name" value="PucR_C-HTH_sf"/>
</dbReference>
<dbReference type="PANTHER" id="PTHR33744:SF15">
    <property type="entry name" value="CARBOHYDRATE DIACID REGULATOR"/>
    <property type="match status" value="1"/>
</dbReference>
<evidence type="ECO:0000256" key="1">
    <source>
        <dbReference type="ARBA" id="ARBA00006754"/>
    </source>
</evidence>
<accession>A0A7X2P8F1</accession>
<dbReference type="AlphaFoldDB" id="A0A7X2P8F1"/>
<comment type="caution">
    <text evidence="4">The sequence shown here is derived from an EMBL/GenBank/DDBJ whole genome shotgun (WGS) entry which is preliminary data.</text>
</comment>
<evidence type="ECO:0000259" key="2">
    <source>
        <dbReference type="Pfam" id="PF13556"/>
    </source>
</evidence>
<dbReference type="InterPro" id="IPR041522">
    <property type="entry name" value="CdaR_GGDEF"/>
</dbReference>
<dbReference type="InterPro" id="IPR025736">
    <property type="entry name" value="PucR_C-HTH_dom"/>
</dbReference>
<organism evidence="4 5">
    <name type="scientific">Bilifractor porci</name>
    <dbReference type="NCBI Taxonomy" id="2606636"/>
    <lineage>
        <taxon>Bacteria</taxon>
        <taxon>Bacillati</taxon>
        <taxon>Bacillota</taxon>
        <taxon>Clostridia</taxon>
        <taxon>Lachnospirales</taxon>
        <taxon>Lachnospiraceae</taxon>
        <taxon>Bilifractor</taxon>
    </lineage>
</organism>
<evidence type="ECO:0000259" key="3">
    <source>
        <dbReference type="Pfam" id="PF17853"/>
    </source>
</evidence>
<keyword evidence="5" id="KW-1185">Reference proteome</keyword>
<dbReference type="Pfam" id="PF17853">
    <property type="entry name" value="GGDEF_2"/>
    <property type="match status" value="1"/>
</dbReference>
<reference evidence="4 5" key="1">
    <citation type="submission" date="2019-08" db="EMBL/GenBank/DDBJ databases">
        <title>In-depth cultivation of the pig gut microbiome towards novel bacterial diversity and tailored functional studies.</title>
        <authorList>
            <person name="Wylensek D."/>
            <person name="Hitch T.C.A."/>
            <person name="Clavel T."/>
        </authorList>
    </citation>
    <scope>NUCLEOTIDE SEQUENCE [LARGE SCALE GENOMIC DNA]</scope>
    <source>
        <strain evidence="4 5">Oil+RF-744-WCA-WT-13</strain>
    </source>
</reference>
<dbReference type="PANTHER" id="PTHR33744">
    <property type="entry name" value="CARBOHYDRATE DIACID REGULATOR"/>
    <property type="match status" value="1"/>
</dbReference>
<name>A0A7X2P8F1_9FIRM</name>
<proteinExistence type="inferred from homology"/>
<gene>
    <name evidence="4" type="ORF">FYJ60_07360</name>
</gene>
<sequence>MKITMEMLLAAWKRREAEGTAETKILRENCAVPGMEIRHLRLFRAENRKNGQPSLHTLFLVREEDLPCFLDKTDGKDHAFFILTGGRGGAESGKADPEETGLPDAGQNYAVLQNSRDLAGLLEEAQEIFIQLLSWDRKMAEGIYRAENETSFLALGREFLFENYAIIDFDMNVMYATEAYSRAHPLKNGRLDTETFQMLITHRKFHEVASLTAPFYYLIDEVDVLCYCVNIFVDQQYIARLVMELPAGMEKLSPGTEELFSAYAGYVQDMFRYGKLVPRKHQNDQLHNLCRQMLQGEAPDRDSVEKTIAKYGWKMTDEYLVVVIRFFPEKGWDVQLKTTLPYLTVQLEQQWIGSCAVRSESEIMLILNCGIGLKDAAADGRDTGAAYRSLLQRMAYFVRDNVCQAGVSPVFRSFAELEQGALAAREALRIGMVQSPQLWYHLFDEIRLPYFLQRIQGGLPESMLVHPAVCALEKYDRAHGTELSGTLKAFLESSMNMTRAAENLYIHRTTFCRRMDHIRKLTGLELEDPDTVLTLQLSYRIRKNVNRQ</sequence>
<dbReference type="EMBL" id="VUMV01000004">
    <property type="protein sequence ID" value="MST82129.1"/>
    <property type="molecule type" value="Genomic_DNA"/>
</dbReference>
<dbReference type="Gene3D" id="1.10.10.2840">
    <property type="entry name" value="PucR C-terminal helix-turn-helix domain"/>
    <property type="match status" value="1"/>
</dbReference>
<evidence type="ECO:0000313" key="4">
    <source>
        <dbReference type="EMBL" id="MST82129.1"/>
    </source>
</evidence>
<dbReference type="Pfam" id="PF13556">
    <property type="entry name" value="HTH_30"/>
    <property type="match status" value="1"/>
</dbReference>
<comment type="similarity">
    <text evidence="1">Belongs to the CdaR family.</text>
</comment>
<evidence type="ECO:0000313" key="5">
    <source>
        <dbReference type="Proteomes" id="UP000466864"/>
    </source>
</evidence>
<protein>
    <submittedName>
        <fullName evidence="4">PucR family transcriptional regulator</fullName>
    </submittedName>
</protein>
<feature type="domain" description="CdaR GGDEF-like" evidence="3">
    <location>
        <begin position="296"/>
        <end position="430"/>
    </location>
</feature>